<sequence length="84" mass="9561">MERLAPAGVEKPAHPDSSNSPRHNHHQDHGTVRTASFLFHKVSREPYLPRFPKPPASSRLPRYNPYACCDTSFPGPYQFTFPTK</sequence>
<dbReference type="EMBL" id="ML119051">
    <property type="protein sequence ID" value="ROT42143.1"/>
    <property type="molecule type" value="Genomic_DNA"/>
</dbReference>
<protein>
    <submittedName>
        <fullName evidence="2">Uncharacterized protein</fullName>
    </submittedName>
</protein>
<evidence type="ECO:0000256" key="1">
    <source>
        <dbReference type="SAM" id="MobiDB-lite"/>
    </source>
</evidence>
<dbReference type="RefSeq" id="XP_028469949.1">
    <property type="nucleotide sequence ID" value="XM_028610135.1"/>
</dbReference>
<feature type="region of interest" description="Disordered" evidence="1">
    <location>
        <begin position="1"/>
        <end position="32"/>
    </location>
</feature>
<dbReference type="GeneID" id="39578613"/>
<reference evidence="2 3" key="1">
    <citation type="journal article" date="2018" name="Mol. Ecol.">
        <title>The obligate alkalophilic soda-lake fungus Sodiomyces alkalinus has shifted to a protein diet.</title>
        <authorList>
            <person name="Grum-Grzhimaylo A.A."/>
            <person name="Falkoski D.L."/>
            <person name="van den Heuvel J."/>
            <person name="Valero-Jimenez C.A."/>
            <person name="Min B."/>
            <person name="Choi I.G."/>
            <person name="Lipzen A."/>
            <person name="Daum C.G."/>
            <person name="Aanen D.K."/>
            <person name="Tsang A."/>
            <person name="Henrissat B."/>
            <person name="Bilanenko E.N."/>
            <person name="de Vries R.P."/>
            <person name="van Kan J.A.L."/>
            <person name="Grigoriev I.V."/>
            <person name="Debets A.J.M."/>
        </authorList>
    </citation>
    <scope>NUCLEOTIDE SEQUENCE [LARGE SCALE GENOMIC DNA]</scope>
    <source>
        <strain evidence="2 3">F11</strain>
    </source>
</reference>
<name>A0A3N2Q5T7_SODAK</name>
<gene>
    <name evidence="2" type="ORF">SODALDRAFT_326308</name>
</gene>
<keyword evidence="3" id="KW-1185">Reference proteome</keyword>
<dbReference type="Proteomes" id="UP000272025">
    <property type="component" value="Unassembled WGS sequence"/>
</dbReference>
<proteinExistence type="predicted"/>
<evidence type="ECO:0000313" key="2">
    <source>
        <dbReference type="EMBL" id="ROT42143.1"/>
    </source>
</evidence>
<accession>A0A3N2Q5T7</accession>
<evidence type="ECO:0000313" key="3">
    <source>
        <dbReference type="Proteomes" id="UP000272025"/>
    </source>
</evidence>
<dbReference type="AlphaFoldDB" id="A0A3N2Q5T7"/>
<organism evidence="2 3">
    <name type="scientific">Sodiomyces alkalinus (strain CBS 110278 / VKM F-3762 / F11)</name>
    <name type="common">Alkaliphilic filamentous fungus</name>
    <dbReference type="NCBI Taxonomy" id="1314773"/>
    <lineage>
        <taxon>Eukaryota</taxon>
        <taxon>Fungi</taxon>
        <taxon>Dikarya</taxon>
        <taxon>Ascomycota</taxon>
        <taxon>Pezizomycotina</taxon>
        <taxon>Sordariomycetes</taxon>
        <taxon>Hypocreomycetidae</taxon>
        <taxon>Glomerellales</taxon>
        <taxon>Plectosphaerellaceae</taxon>
        <taxon>Sodiomyces</taxon>
    </lineage>
</organism>